<feature type="transmembrane region" description="Helical" evidence="2">
    <location>
        <begin position="149"/>
        <end position="167"/>
    </location>
</feature>
<evidence type="ECO:0000313" key="4">
    <source>
        <dbReference type="EMBL" id="MBC3901191.1"/>
    </source>
</evidence>
<reference evidence="4 5" key="1">
    <citation type="journal article" date="2020" name="mSystems">
        <title>Defining Genomic and Predicted Metabolic Features of the Acetobacterium Genus.</title>
        <authorList>
            <person name="Ross D.E."/>
            <person name="Marshall C.W."/>
            <person name="Gulliver D."/>
            <person name="May H.D."/>
            <person name="Norman R.S."/>
        </authorList>
    </citation>
    <scope>NUCLEOTIDE SEQUENCE [LARGE SCALE GENOMIC DNA]</scope>
    <source>
        <strain evidence="4 5">DSM 4132</strain>
    </source>
</reference>
<keyword evidence="2" id="KW-1133">Transmembrane helix</keyword>
<comment type="caution">
    <text evidence="4">The sequence shown here is derived from an EMBL/GenBank/DDBJ whole genome shotgun (WGS) entry which is preliminary data.</text>
</comment>
<gene>
    <name evidence="4" type="ORF">GH811_16385</name>
</gene>
<proteinExistence type="inferred from homology"/>
<sequence>MKSKLMFILAMVIFGTIGIFVRYINLESSEIAMLRGLIGSLFLLLISLIRREKMILSTVRENLFPLVFSGGVLAGNWIFLFEAFKHTTIANATLSYYMAPVFVIGLSPLVLKEKIIPRKVICLAAALVGMLLILKGSSQSGAAGNDLQGIAWGIAAAACYASLMLTNKFIKSMNGMTTTLLQLAIATVVLFCYVNLSGGIYFSGLTPTAVIAVMVLGLVHTGLGFFLFFTGMKGLNGQSIATLSYIDPITALLASFLIFGEAMNGVQMLGAVLLLGATFLGEYKTAKQPELVSDEHI</sequence>
<keyword evidence="5" id="KW-1185">Reference proteome</keyword>
<evidence type="ECO:0000313" key="5">
    <source>
        <dbReference type="Proteomes" id="UP000622405"/>
    </source>
</evidence>
<feature type="transmembrane region" description="Helical" evidence="2">
    <location>
        <begin position="120"/>
        <end position="137"/>
    </location>
</feature>
<dbReference type="RefSeq" id="WP_186895259.1">
    <property type="nucleotide sequence ID" value="NZ_WJBE01000022.1"/>
</dbReference>
<feature type="transmembrane region" description="Helical" evidence="2">
    <location>
        <begin position="62"/>
        <end position="81"/>
    </location>
</feature>
<accession>A0ABR6Z1N3</accession>
<dbReference type="InterPro" id="IPR000620">
    <property type="entry name" value="EamA_dom"/>
</dbReference>
<dbReference type="PANTHER" id="PTHR22911:SF102">
    <property type="entry name" value="MEMBRANE PROTEIN"/>
    <property type="match status" value="1"/>
</dbReference>
<dbReference type="SUPFAM" id="SSF103481">
    <property type="entry name" value="Multidrug resistance efflux transporter EmrE"/>
    <property type="match status" value="2"/>
</dbReference>
<evidence type="ECO:0000256" key="2">
    <source>
        <dbReference type="SAM" id="Phobius"/>
    </source>
</evidence>
<feature type="transmembrane region" description="Helical" evidence="2">
    <location>
        <begin position="31"/>
        <end position="50"/>
    </location>
</feature>
<dbReference type="InterPro" id="IPR037185">
    <property type="entry name" value="EmrE-like"/>
</dbReference>
<evidence type="ECO:0000256" key="1">
    <source>
        <dbReference type="ARBA" id="ARBA00007362"/>
    </source>
</evidence>
<feature type="transmembrane region" description="Helical" evidence="2">
    <location>
        <begin position="93"/>
        <end position="111"/>
    </location>
</feature>
<protein>
    <submittedName>
        <fullName evidence="4">EamA family transporter</fullName>
    </submittedName>
</protein>
<feature type="transmembrane region" description="Helical" evidence="2">
    <location>
        <begin position="179"/>
        <end position="202"/>
    </location>
</feature>
<keyword evidence="2" id="KW-0472">Membrane</keyword>
<keyword evidence="2" id="KW-0812">Transmembrane</keyword>
<dbReference type="EMBL" id="WJBE01000022">
    <property type="protein sequence ID" value="MBC3901191.1"/>
    <property type="molecule type" value="Genomic_DNA"/>
</dbReference>
<name>A0ABR6Z1N3_9FIRM</name>
<feature type="domain" description="EamA" evidence="3">
    <location>
        <begin position="148"/>
        <end position="280"/>
    </location>
</feature>
<dbReference type="Pfam" id="PF00892">
    <property type="entry name" value="EamA"/>
    <property type="match status" value="2"/>
</dbReference>
<comment type="similarity">
    <text evidence="1">Belongs to the EamA transporter family.</text>
</comment>
<feature type="transmembrane region" description="Helical" evidence="2">
    <location>
        <begin position="208"/>
        <end position="228"/>
    </location>
</feature>
<feature type="transmembrane region" description="Helical" evidence="2">
    <location>
        <begin position="7"/>
        <end position="25"/>
    </location>
</feature>
<evidence type="ECO:0000259" key="3">
    <source>
        <dbReference type="Pfam" id="PF00892"/>
    </source>
</evidence>
<organism evidence="4 5">
    <name type="scientific">Acetobacterium malicum</name>
    <dbReference type="NCBI Taxonomy" id="52692"/>
    <lineage>
        <taxon>Bacteria</taxon>
        <taxon>Bacillati</taxon>
        <taxon>Bacillota</taxon>
        <taxon>Clostridia</taxon>
        <taxon>Eubacteriales</taxon>
        <taxon>Eubacteriaceae</taxon>
        <taxon>Acetobacterium</taxon>
    </lineage>
</organism>
<feature type="domain" description="EamA" evidence="3">
    <location>
        <begin position="5"/>
        <end position="134"/>
    </location>
</feature>
<dbReference type="Proteomes" id="UP000622405">
    <property type="component" value="Unassembled WGS sequence"/>
</dbReference>
<dbReference type="PANTHER" id="PTHR22911">
    <property type="entry name" value="ACYL-MALONYL CONDENSING ENZYME-RELATED"/>
    <property type="match status" value="1"/>
</dbReference>